<reference evidence="2 3" key="1">
    <citation type="submission" date="2020-08" db="EMBL/GenBank/DDBJ databases">
        <title>Genomic Encyclopedia of Type Strains, Phase IV (KMG-V): Genome sequencing to study the core and pangenomes of soil and plant-associated prokaryotes.</title>
        <authorList>
            <person name="Whitman W."/>
        </authorList>
    </citation>
    <scope>NUCLEOTIDE SEQUENCE [LARGE SCALE GENOMIC DNA]</scope>
    <source>
        <strain evidence="2 3">M8US30</strain>
    </source>
</reference>
<dbReference type="Proteomes" id="UP000569092">
    <property type="component" value="Unassembled WGS sequence"/>
</dbReference>
<feature type="transmembrane region" description="Helical" evidence="1">
    <location>
        <begin position="6"/>
        <end position="26"/>
    </location>
</feature>
<accession>A0A7W8N3R4</accession>
<name>A0A7W8N3R4_9BACT</name>
<evidence type="ECO:0000313" key="2">
    <source>
        <dbReference type="EMBL" id="MBB5343713.1"/>
    </source>
</evidence>
<proteinExistence type="predicted"/>
<dbReference type="EMBL" id="JACHDZ010000002">
    <property type="protein sequence ID" value="MBB5343713.1"/>
    <property type="molecule type" value="Genomic_DNA"/>
</dbReference>
<keyword evidence="1" id="KW-1133">Transmembrane helix</keyword>
<evidence type="ECO:0000313" key="3">
    <source>
        <dbReference type="Proteomes" id="UP000569092"/>
    </source>
</evidence>
<evidence type="ECO:0000256" key="1">
    <source>
        <dbReference type="SAM" id="Phobius"/>
    </source>
</evidence>
<sequence length="43" mass="4860">MVYSIWIFVVLALYPCMHGLAVLRIGTAVGSKLTYRHFDECKG</sequence>
<keyword evidence="1" id="KW-0472">Membrane</keyword>
<keyword evidence="1" id="KW-0812">Transmembrane</keyword>
<protein>
    <submittedName>
        <fullName evidence="2">Uncharacterized protein</fullName>
    </submittedName>
</protein>
<dbReference type="AlphaFoldDB" id="A0A7W8N3R4"/>
<comment type="caution">
    <text evidence="2">The sequence shown here is derived from an EMBL/GenBank/DDBJ whole genome shotgun (WGS) entry which is preliminary data.</text>
</comment>
<gene>
    <name evidence="2" type="ORF">HDF10_001688</name>
</gene>
<organism evidence="2 3">
    <name type="scientific">Tunturiibacter lichenicola</name>
    <dbReference type="NCBI Taxonomy" id="2051959"/>
    <lineage>
        <taxon>Bacteria</taxon>
        <taxon>Pseudomonadati</taxon>
        <taxon>Acidobacteriota</taxon>
        <taxon>Terriglobia</taxon>
        <taxon>Terriglobales</taxon>
        <taxon>Acidobacteriaceae</taxon>
        <taxon>Tunturiibacter</taxon>
    </lineage>
</organism>